<evidence type="ECO:0000256" key="1">
    <source>
        <dbReference type="ARBA" id="ARBA00004613"/>
    </source>
</evidence>
<name>A0A556VKL2_BAGYA</name>
<keyword evidence="7" id="KW-1185">Reference proteome</keyword>
<protein>
    <submittedName>
        <fullName evidence="6">Kielin/chordin-like protein</fullName>
    </submittedName>
</protein>
<keyword evidence="3" id="KW-0732">Signal</keyword>
<dbReference type="GO" id="GO:0030513">
    <property type="term" value="P:positive regulation of BMP signaling pathway"/>
    <property type="evidence" value="ECO:0007669"/>
    <property type="project" value="TreeGrafter"/>
</dbReference>
<dbReference type="SUPFAM" id="SSF57567">
    <property type="entry name" value="Serine protease inhibitors"/>
    <property type="match status" value="1"/>
</dbReference>
<evidence type="ECO:0000256" key="3">
    <source>
        <dbReference type="ARBA" id="ARBA00022729"/>
    </source>
</evidence>
<evidence type="ECO:0000259" key="4">
    <source>
        <dbReference type="PROSITE" id="PS50184"/>
    </source>
</evidence>
<evidence type="ECO:0000313" key="6">
    <source>
        <dbReference type="EMBL" id="TTN17667.1"/>
    </source>
</evidence>
<evidence type="ECO:0000313" key="7">
    <source>
        <dbReference type="Proteomes" id="UP000319801"/>
    </source>
</evidence>
<dbReference type="InterPro" id="IPR001846">
    <property type="entry name" value="VWF_type-D"/>
</dbReference>
<dbReference type="Gene3D" id="6.20.200.20">
    <property type="match status" value="2"/>
</dbReference>
<feature type="domain" description="VWFC" evidence="4">
    <location>
        <begin position="47"/>
        <end position="104"/>
    </location>
</feature>
<dbReference type="PROSITE" id="PS51233">
    <property type="entry name" value="VWFD"/>
    <property type="match status" value="1"/>
</dbReference>
<dbReference type="InterPro" id="IPR036084">
    <property type="entry name" value="Ser_inhib-like_sf"/>
</dbReference>
<evidence type="ECO:0000259" key="5">
    <source>
        <dbReference type="PROSITE" id="PS51233"/>
    </source>
</evidence>
<evidence type="ECO:0000256" key="2">
    <source>
        <dbReference type="ARBA" id="ARBA00022525"/>
    </source>
</evidence>
<reference evidence="6 7" key="1">
    <citation type="journal article" date="2019" name="Genome Biol. Evol.">
        <title>Whole-Genome Sequencing of the Giant Devil Catfish, Bagarius yarrelli.</title>
        <authorList>
            <person name="Jiang W."/>
            <person name="Lv Y."/>
            <person name="Cheng L."/>
            <person name="Yang K."/>
            <person name="Chao B."/>
            <person name="Wang X."/>
            <person name="Li Y."/>
            <person name="Pan X."/>
            <person name="You X."/>
            <person name="Zhang Y."/>
            <person name="Yang J."/>
            <person name="Li J."/>
            <person name="Zhang X."/>
            <person name="Liu S."/>
            <person name="Sun C."/>
            <person name="Yang J."/>
            <person name="Shi Q."/>
        </authorList>
    </citation>
    <scope>NUCLEOTIDE SEQUENCE [LARGE SCALE GENOMIC DNA]</scope>
    <source>
        <strain evidence="6">JWS20170419001</strain>
        <tissue evidence="6">Muscle</tissue>
    </source>
</reference>
<dbReference type="EMBL" id="VCAZ01000245">
    <property type="protein sequence ID" value="TTN17667.1"/>
    <property type="molecule type" value="Genomic_DNA"/>
</dbReference>
<dbReference type="PANTHER" id="PTHR46698:SF2">
    <property type="entry name" value="KIELIN_CHORDIN-LIKE PROTEIN"/>
    <property type="match status" value="1"/>
</dbReference>
<dbReference type="InterPro" id="IPR001007">
    <property type="entry name" value="VWF_dom"/>
</dbReference>
<dbReference type="SMART" id="SM00214">
    <property type="entry name" value="VWC"/>
    <property type="match status" value="2"/>
</dbReference>
<dbReference type="AlphaFoldDB" id="A0A556VKL2"/>
<gene>
    <name evidence="6" type="ORF">Baya_15835</name>
</gene>
<dbReference type="OrthoDB" id="6132182at2759"/>
<dbReference type="GO" id="GO:0005576">
    <property type="term" value="C:extracellular region"/>
    <property type="evidence" value="ECO:0007669"/>
    <property type="project" value="UniProtKB-SubCell"/>
</dbReference>
<accession>A0A556VKL2</accession>
<organism evidence="6 7">
    <name type="scientific">Bagarius yarrelli</name>
    <name type="common">Goonch</name>
    <name type="synonym">Bagrus yarrelli</name>
    <dbReference type="NCBI Taxonomy" id="175774"/>
    <lineage>
        <taxon>Eukaryota</taxon>
        <taxon>Metazoa</taxon>
        <taxon>Chordata</taxon>
        <taxon>Craniata</taxon>
        <taxon>Vertebrata</taxon>
        <taxon>Euteleostomi</taxon>
        <taxon>Actinopterygii</taxon>
        <taxon>Neopterygii</taxon>
        <taxon>Teleostei</taxon>
        <taxon>Ostariophysi</taxon>
        <taxon>Siluriformes</taxon>
        <taxon>Sisoridae</taxon>
        <taxon>Sisorinae</taxon>
        <taxon>Bagarius</taxon>
    </lineage>
</organism>
<dbReference type="InterPro" id="IPR002919">
    <property type="entry name" value="TIL_dom"/>
</dbReference>
<comment type="subcellular location">
    <subcellularLocation>
        <location evidence="1">Secreted</location>
    </subcellularLocation>
</comment>
<dbReference type="Pfam" id="PF01826">
    <property type="entry name" value="TIL"/>
    <property type="match status" value="1"/>
</dbReference>
<feature type="domain" description="VWFD" evidence="5">
    <location>
        <begin position="60"/>
        <end position="257"/>
    </location>
</feature>
<keyword evidence="2" id="KW-0964">Secreted</keyword>
<comment type="caution">
    <text evidence="6">The sequence shown here is derived from an EMBL/GenBank/DDBJ whole genome shotgun (WGS) entry which is preliminary data.</text>
</comment>
<dbReference type="SUPFAM" id="SSF57603">
    <property type="entry name" value="FnI-like domain"/>
    <property type="match status" value="1"/>
</dbReference>
<dbReference type="CDD" id="cd19941">
    <property type="entry name" value="TIL"/>
    <property type="match status" value="1"/>
</dbReference>
<proteinExistence type="predicted"/>
<dbReference type="InterPro" id="IPR052424">
    <property type="entry name" value="Kielin_Chordin-BMP_Reg"/>
</dbReference>
<dbReference type="Pfam" id="PF00094">
    <property type="entry name" value="VWD"/>
    <property type="match status" value="1"/>
</dbReference>
<dbReference type="Proteomes" id="UP000319801">
    <property type="component" value="Unassembled WGS sequence"/>
</dbReference>
<dbReference type="Gene3D" id="2.10.25.10">
    <property type="entry name" value="Laminin"/>
    <property type="match status" value="1"/>
</dbReference>
<sequence>MERFADVSDPCGMCVCREGTVTCEKRHCPQVTCRFPVQSDCCQSCNGVCDHMGRDYDSGSTFTPPNDPCSLCTCLNEVVSCQRKTCPQQCTHPLRYTDCCPVCEECLYGDVRYTHTQTVASPSDPCLRCVCGVSWTKEVTVYVRDVVVQLLQDWVVKVDHQTVTLPFLKEPYIYLERKSSTVLLNTNVGMKVLWNGRSHLELSVPGTYKEQMCGLCGNFNNYPQDDMRLRNGQITSSEATFGNSWKVAGVNSSSQCLDARNIDPCKEAGYSFKKLANARCAVLKSAMFEPCHRVVSPEMFFASSVGCPLERGYVFDECGPPCPKTCFNKDVPLGVIESHCFKPCVPGCQCPAGLVEHESHCVSPEKCPKIVHGAS</sequence>
<dbReference type="PANTHER" id="PTHR46698">
    <property type="entry name" value="CROSSVEINLESS 2"/>
    <property type="match status" value="1"/>
</dbReference>
<dbReference type="PROSITE" id="PS50184">
    <property type="entry name" value="VWFC_2"/>
    <property type="match status" value="1"/>
</dbReference>
<dbReference type="SMART" id="SM00216">
    <property type="entry name" value="VWD"/>
    <property type="match status" value="1"/>
</dbReference>